<sequence>MTEPTYPIRGIPVPSGSPIPVRQEITSWYGDQNNAVQVSLFIQALTKFEKIDFKEKLSYFQVFTDSLSCHGMELDQDSIASTIRPHFRLGIGRTSRYTRYILIILPHSIRPRVDVYFHLPKQRIYEVMLEVISETVPSADQALWIDAAQKWRLPYWDWAALQPYIQNFGVPYVFTLEKIDIYLPYVVGVTAGEPYKGIPAPPVILTTVDNPLWKFTNPAGPDVPMGDASVMGEYAIQSSNDGPPDDPIYPVCSFPSLPLPCLFLLNRRISRSKTLISNCRRSGINVSQRAGMAF</sequence>
<dbReference type="InterPro" id="IPR008922">
    <property type="entry name" value="Di-copper_centre_dom_sf"/>
</dbReference>
<name>A0A9P8L8E9_9PEZI</name>
<protein>
    <submittedName>
        <fullName evidence="1">Uncharacterized protein</fullName>
    </submittedName>
</protein>
<reference evidence="1" key="1">
    <citation type="submission" date="2021-03" db="EMBL/GenBank/DDBJ databases">
        <title>Comparative genomics and phylogenomic investigation of the class Geoglossomycetes provide insights into ecological specialization and systematics.</title>
        <authorList>
            <person name="Melie T."/>
            <person name="Pirro S."/>
            <person name="Miller A.N."/>
            <person name="Quandt A."/>
        </authorList>
    </citation>
    <scope>NUCLEOTIDE SEQUENCE</scope>
    <source>
        <strain evidence="1">CAQ_001_2017</strain>
    </source>
</reference>
<keyword evidence="2" id="KW-1185">Reference proteome</keyword>
<dbReference type="EMBL" id="JAGHQM010001175">
    <property type="protein sequence ID" value="KAH0556229.1"/>
    <property type="molecule type" value="Genomic_DNA"/>
</dbReference>
<organism evidence="1 2">
    <name type="scientific">Trichoglossum hirsutum</name>
    <dbReference type="NCBI Taxonomy" id="265104"/>
    <lineage>
        <taxon>Eukaryota</taxon>
        <taxon>Fungi</taxon>
        <taxon>Dikarya</taxon>
        <taxon>Ascomycota</taxon>
        <taxon>Pezizomycotina</taxon>
        <taxon>Geoglossomycetes</taxon>
        <taxon>Geoglossales</taxon>
        <taxon>Geoglossaceae</taxon>
        <taxon>Trichoglossum</taxon>
    </lineage>
</organism>
<dbReference type="Proteomes" id="UP000750711">
    <property type="component" value="Unassembled WGS sequence"/>
</dbReference>
<gene>
    <name evidence="1" type="ORF">GP486_005845</name>
</gene>
<proteinExistence type="predicted"/>
<accession>A0A9P8L8E9</accession>
<comment type="caution">
    <text evidence="1">The sequence shown here is derived from an EMBL/GenBank/DDBJ whole genome shotgun (WGS) entry which is preliminary data.</text>
</comment>
<evidence type="ECO:0000313" key="1">
    <source>
        <dbReference type="EMBL" id="KAH0556229.1"/>
    </source>
</evidence>
<evidence type="ECO:0000313" key="2">
    <source>
        <dbReference type="Proteomes" id="UP000750711"/>
    </source>
</evidence>
<dbReference type="Gene3D" id="1.10.1280.10">
    <property type="entry name" value="Di-copper center containing domain from catechol oxidase"/>
    <property type="match status" value="2"/>
</dbReference>
<dbReference type="AlphaFoldDB" id="A0A9P8L8E9"/>